<reference evidence="2" key="1">
    <citation type="journal article" date="2011" name="J. Bacteriol.">
        <title>Genome sequences of eight morphologically diverse alphaproteobacteria.</title>
        <authorList>
            <consortium name="US DOE Joint Genome Institute"/>
            <person name="Brown P.J."/>
            <person name="Kysela D.T."/>
            <person name="Buechlein A."/>
            <person name="Hemmerich C."/>
            <person name="Brun Y.V."/>
        </authorList>
    </citation>
    <scope>NUCLEOTIDE SEQUENCE [LARGE SCALE GENOMIC DNA]</scope>
    <source>
        <strain evidence="2">ATCC 51888 / DSM 1869 / NCIB 11706 / TK 0415</strain>
    </source>
</reference>
<dbReference type="InterPro" id="IPR036485">
    <property type="entry name" value="Glu_synth_asu_C_sf"/>
</dbReference>
<dbReference type="SUPFAM" id="SSF69336">
    <property type="entry name" value="Alpha subunit of glutamate synthase, C-terminal domain"/>
    <property type="match status" value="1"/>
</dbReference>
<dbReference type="HOGENOM" id="CLU_078510_0_0_5"/>
<proteinExistence type="predicted"/>
<evidence type="ECO:0000313" key="1">
    <source>
        <dbReference type="EMBL" id="ADJ22334.1"/>
    </source>
</evidence>
<dbReference type="PIRSF" id="PIRSF006519">
    <property type="entry name" value="GOGAT_dom3"/>
    <property type="match status" value="1"/>
</dbReference>
<sequence length="228" mass="24092">MRTIDLAKSSLRELNEDLHRQDSGANEASWEVLNPRGQHAIAVGVDAPISISVKGSVGYYCGGMNKQAAITVHGSAGPGVAENMMSGKVVIKGDASQYAGATGRGGMLVIEGNASSRCGISMKGIDIIVNGNIGHMSAFMAQSGHLVVCGDAGDALGDSIYEAKLFVRGKVKSLGADCIEKEMRPEHHETLTKLLKDAGLSNVKSSEFKRYGSARKLYNFNIDNADAY</sequence>
<evidence type="ECO:0000313" key="2">
    <source>
        <dbReference type="Proteomes" id="UP000002033"/>
    </source>
</evidence>
<name>D8JS75_HYPDA</name>
<dbReference type="InterPro" id="IPR012061">
    <property type="entry name" value="Glu_synth_lsu_3"/>
</dbReference>
<dbReference type="GO" id="GO:0016491">
    <property type="term" value="F:oxidoreductase activity"/>
    <property type="evidence" value="ECO:0007669"/>
    <property type="project" value="InterPro"/>
</dbReference>
<dbReference type="AlphaFoldDB" id="D8JS75"/>
<keyword evidence="2" id="KW-1185">Reference proteome</keyword>
<accession>D8JS75</accession>
<dbReference type="eggNOG" id="COG2218">
    <property type="taxonomic scope" value="Bacteria"/>
</dbReference>
<dbReference type="PANTHER" id="PTHR39673:SF5">
    <property type="entry name" value="TUNGSTEN-CONTAINING FORMYLMETHANOFURAN DEHYDROGENASE 2 SUBUNIT C"/>
    <property type="match status" value="1"/>
</dbReference>
<dbReference type="CDD" id="cd00504">
    <property type="entry name" value="GXGXG"/>
    <property type="match status" value="1"/>
</dbReference>
<dbReference type="KEGG" id="hdn:Hden_0513"/>
<dbReference type="Proteomes" id="UP000002033">
    <property type="component" value="Chromosome"/>
</dbReference>
<organism evidence="1 2">
    <name type="scientific">Hyphomicrobium denitrificans (strain ATCC 51888 / DSM 1869 / NCIMB 11706 / TK 0415)</name>
    <dbReference type="NCBI Taxonomy" id="582899"/>
    <lineage>
        <taxon>Bacteria</taxon>
        <taxon>Pseudomonadati</taxon>
        <taxon>Pseudomonadota</taxon>
        <taxon>Alphaproteobacteria</taxon>
        <taxon>Hyphomicrobiales</taxon>
        <taxon>Hyphomicrobiaceae</taxon>
        <taxon>Hyphomicrobium</taxon>
    </lineage>
</organism>
<gene>
    <name evidence="1" type="ordered locus">Hden_0513</name>
</gene>
<dbReference type="OrthoDB" id="287000at2"/>
<dbReference type="RefSeq" id="WP_013214553.1">
    <property type="nucleotide sequence ID" value="NC_014313.1"/>
</dbReference>
<protein>
    <submittedName>
        <fullName evidence="1">Glutamate synthase alpha subunit domain protein</fullName>
    </submittedName>
</protein>
<dbReference type="Gene3D" id="2.160.20.60">
    <property type="entry name" value="Glutamate synthase, alpha subunit, C-terminal domain"/>
    <property type="match status" value="1"/>
</dbReference>
<dbReference type="STRING" id="582899.Hden_0513"/>
<dbReference type="PANTHER" id="PTHR39673">
    <property type="entry name" value="TUNGSTEN FORMYLMETHANOFURAN DEHYDROGENASE, SUBUNIT C (FWDC)"/>
    <property type="match status" value="1"/>
</dbReference>
<dbReference type="EMBL" id="CP002083">
    <property type="protein sequence ID" value="ADJ22334.1"/>
    <property type="molecule type" value="Genomic_DNA"/>
</dbReference>